<gene>
    <name evidence="1" type="ORF">G6M46_00405</name>
</gene>
<proteinExistence type="predicted"/>
<accession>A0AA44F0Q0</accession>
<organism evidence="1 2">
    <name type="scientific">Agrobacterium tumefaciens</name>
    <dbReference type="NCBI Taxonomy" id="358"/>
    <lineage>
        <taxon>Bacteria</taxon>
        <taxon>Pseudomonadati</taxon>
        <taxon>Pseudomonadota</taxon>
        <taxon>Alphaproteobacteria</taxon>
        <taxon>Hyphomicrobiales</taxon>
        <taxon>Rhizobiaceae</taxon>
        <taxon>Rhizobium/Agrobacterium group</taxon>
        <taxon>Agrobacterium</taxon>
        <taxon>Agrobacterium tumefaciens complex</taxon>
    </lineage>
</organism>
<sequence>MMRDARIELTIWDGDYEFRLGWGEISQLQEKCDAGPYVIQDRLAQKTWRTEDIECTLRLGLIGAGRKPEEATKLIKDHVKTRPVGEYALAALAVISAGIIGAPDEVVGERDAASLTDNSLTTSLTES</sequence>
<dbReference type="InterPro" id="IPR021791">
    <property type="entry name" value="Phage_TAC_11"/>
</dbReference>
<dbReference type="Pfam" id="PF11836">
    <property type="entry name" value="Phage_TAC_11"/>
    <property type="match status" value="1"/>
</dbReference>
<evidence type="ECO:0000313" key="2">
    <source>
        <dbReference type="Proteomes" id="UP000702952"/>
    </source>
</evidence>
<reference evidence="1" key="1">
    <citation type="journal article" date="2020" name="Science">
        <title>Unexpected conservation and global transmission of agrobacterial virulence plasmids.</title>
        <authorList>
            <person name="Weisberg A.J."/>
            <person name="Davis E.W. 2nd"/>
            <person name="Tabima J."/>
            <person name="Belcher M.S."/>
            <person name="Miller M."/>
            <person name="Kuo C.H."/>
            <person name="Loper J.E."/>
            <person name="Grunwald N.J."/>
            <person name="Putnam M.L."/>
            <person name="Chang J.H."/>
        </authorList>
    </citation>
    <scope>NUCLEOTIDE SEQUENCE</scope>
    <source>
        <strain evidence="1">17-1853-1a</strain>
    </source>
</reference>
<dbReference type="EMBL" id="JAAMAY010000002">
    <property type="protein sequence ID" value="NTC26616.1"/>
    <property type="molecule type" value="Genomic_DNA"/>
</dbReference>
<dbReference type="AlphaFoldDB" id="A0AA44F0Q0"/>
<evidence type="ECO:0000313" key="1">
    <source>
        <dbReference type="EMBL" id="NTC26616.1"/>
    </source>
</evidence>
<comment type="caution">
    <text evidence="1">The sequence shown here is derived from an EMBL/GenBank/DDBJ whole genome shotgun (WGS) entry which is preliminary data.</text>
</comment>
<name>A0AA44F0Q0_AGRTU</name>
<protein>
    <submittedName>
        <fullName evidence="1">Gene transfer agent family protein</fullName>
    </submittedName>
</protein>
<dbReference type="Proteomes" id="UP000702952">
    <property type="component" value="Unassembled WGS sequence"/>
</dbReference>